<dbReference type="AlphaFoldDB" id="A0A3B0M2Y2"/>
<sequence>MKNEKLSQRISMLQAKDRITEQMKNWAHIIRIDSNGAVHSDEEFTQEEAEEILNFTELFLLYAFTLPAMVESRKQTTTC</sequence>
<accession>A0A3B0M2Y2</accession>
<name>A0A3B0M2Y2_9GAMM</name>
<evidence type="ECO:0000259" key="1">
    <source>
        <dbReference type="Pfam" id="PF13643"/>
    </source>
</evidence>
<feature type="domain" description="DUF4145" evidence="1">
    <location>
        <begin position="3"/>
        <end position="57"/>
    </location>
</feature>
<organism evidence="2">
    <name type="scientific">Arsenophonus endosymbiont of Trialeurodes vaporariorum</name>
    <dbReference type="NCBI Taxonomy" id="235567"/>
    <lineage>
        <taxon>Bacteria</taxon>
        <taxon>Pseudomonadati</taxon>
        <taxon>Pseudomonadota</taxon>
        <taxon>Gammaproteobacteria</taxon>
        <taxon>Enterobacterales</taxon>
        <taxon>Morganellaceae</taxon>
        <taxon>Arsenophonus</taxon>
    </lineage>
</organism>
<proteinExistence type="predicted"/>
<dbReference type="Pfam" id="PF13643">
    <property type="entry name" value="DUF4145"/>
    <property type="match status" value="1"/>
</dbReference>
<evidence type="ECO:0000313" key="2">
    <source>
        <dbReference type="EMBL" id="SSW96573.1"/>
    </source>
</evidence>
<gene>
    <name evidence="2" type="ORF">ARTV_3050</name>
</gene>
<protein>
    <recommendedName>
        <fullName evidence="1">DUF4145 domain-containing protein</fullName>
    </recommendedName>
</protein>
<reference evidence="2" key="1">
    <citation type="submission" date="2018-04" db="EMBL/GenBank/DDBJ databases">
        <authorList>
            <person name="Go L.Y."/>
            <person name="Mitchell J.A."/>
        </authorList>
    </citation>
    <scope>NUCLEOTIDE SEQUENCE</scope>
    <source>
        <strain evidence="2">ARTV</strain>
    </source>
</reference>
<dbReference type="InterPro" id="IPR025285">
    <property type="entry name" value="DUF4145"/>
</dbReference>
<dbReference type="EMBL" id="UFQR01000022">
    <property type="protein sequence ID" value="SSW96573.1"/>
    <property type="molecule type" value="Genomic_DNA"/>
</dbReference>